<protein>
    <recommendedName>
        <fullName evidence="1">Thioredoxin domain-containing protein</fullName>
    </recommendedName>
</protein>
<comment type="caution">
    <text evidence="2">The sequence shown here is derived from an EMBL/GenBank/DDBJ whole genome shotgun (WGS) entry which is preliminary data.</text>
</comment>
<dbReference type="EMBL" id="RBAH01000044">
    <property type="protein sequence ID" value="RKN64185.1"/>
    <property type="molecule type" value="Genomic_DNA"/>
</dbReference>
<dbReference type="RefSeq" id="WP_120751760.1">
    <property type="nucleotide sequence ID" value="NZ_RBAH01000044.1"/>
</dbReference>
<dbReference type="OrthoDB" id="1099669at2"/>
<accession>A0A3B0ASU2</accession>
<dbReference type="InterPro" id="IPR013766">
    <property type="entry name" value="Thioredoxin_domain"/>
</dbReference>
<dbReference type="Gene3D" id="3.40.30.10">
    <property type="entry name" value="Glutaredoxin"/>
    <property type="match status" value="1"/>
</dbReference>
<organism evidence="2 3">
    <name type="scientific">Paenibacillus ginsengarvi</name>
    <dbReference type="NCBI Taxonomy" id="400777"/>
    <lineage>
        <taxon>Bacteria</taxon>
        <taxon>Bacillati</taxon>
        <taxon>Bacillota</taxon>
        <taxon>Bacilli</taxon>
        <taxon>Bacillales</taxon>
        <taxon>Paenibacillaceae</taxon>
        <taxon>Paenibacillus</taxon>
    </lineage>
</organism>
<name>A0A3B0ASU2_9BACL</name>
<evidence type="ECO:0000313" key="3">
    <source>
        <dbReference type="Proteomes" id="UP000282311"/>
    </source>
</evidence>
<dbReference type="AlphaFoldDB" id="A0A3B0ASU2"/>
<dbReference type="Proteomes" id="UP000282311">
    <property type="component" value="Unassembled WGS sequence"/>
</dbReference>
<dbReference type="InterPro" id="IPR050553">
    <property type="entry name" value="Thioredoxin_ResA/DsbE_sf"/>
</dbReference>
<dbReference type="PANTHER" id="PTHR42852">
    <property type="entry name" value="THIOL:DISULFIDE INTERCHANGE PROTEIN DSBE"/>
    <property type="match status" value="1"/>
</dbReference>
<dbReference type="InterPro" id="IPR036249">
    <property type="entry name" value="Thioredoxin-like_sf"/>
</dbReference>
<dbReference type="GO" id="GO:0016491">
    <property type="term" value="F:oxidoreductase activity"/>
    <property type="evidence" value="ECO:0007669"/>
    <property type="project" value="InterPro"/>
</dbReference>
<dbReference type="InterPro" id="IPR013740">
    <property type="entry name" value="Redoxin"/>
</dbReference>
<proteinExistence type="predicted"/>
<reference evidence="2 3" key="1">
    <citation type="journal article" date="2007" name="Int. J. Syst. Evol. Microbiol.">
        <title>Paenibacillus ginsengarvi sp. nov., isolated from soil from ginseng cultivation.</title>
        <authorList>
            <person name="Yoon M.H."/>
            <person name="Ten L.N."/>
            <person name="Im W.T."/>
        </authorList>
    </citation>
    <scope>NUCLEOTIDE SEQUENCE [LARGE SCALE GENOMIC DNA]</scope>
    <source>
        <strain evidence="2 3">KCTC 13059</strain>
    </source>
</reference>
<dbReference type="SUPFAM" id="SSF52833">
    <property type="entry name" value="Thioredoxin-like"/>
    <property type="match status" value="1"/>
</dbReference>
<sequence length="174" mass="19809">MRKVVIKLLFVLAALIPLAGVYVLNNASLVTEWFTDTGGIKQGEMIPLVSGEEVNGGQVDMKQYKGKKFIAMIAKIDCESCKSSYPTIKKWNELYPDIPLVMVGVGGKEEYSRVKHELQFPFPILSADQSMQNQFLMKITPVFYAVDEEGRVIERMNGYRVRDFKTFMEKAERI</sequence>
<keyword evidence="3" id="KW-1185">Reference proteome</keyword>
<dbReference type="PANTHER" id="PTHR42852:SF17">
    <property type="entry name" value="THIOREDOXIN-LIKE PROTEIN HI_1115"/>
    <property type="match status" value="1"/>
</dbReference>
<evidence type="ECO:0000313" key="2">
    <source>
        <dbReference type="EMBL" id="RKN64185.1"/>
    </source>
</evidence>
<dbReference type="Pfam" id="PF08534">
    <property type="entry name" value="Redoxin"/>
    <property type="match status" value="1"/>
</dbReference>
<feature type="domain" description="Thioredoxin" evidence="1">
    <location>
        <begin position="40"/>
        <end position="174"/>
    </location>
</feature>
<evidence type="ECO:0000259" key="1">
    <source>
        <dbReference type="PROSITE" id="PS51352"/>
    </source>
</evidence>
<gene>
    <name evidence="2" type="ORF">D7M11_34190</name>
</gene>
<dbReference type="PROSITE" id="PS51352">
    <property type="entry name" value="THIOREDOXIN_2"/>
    <property type="match status" value="1"/>
</dbReference>